<reference evidence="1" key="1">
    <citation type="submission" date="2020-08" db="EMBL/GenBank/DDBJ databases">
        <title>Multicomponent nature underlies the extraordinary mechanical properties of spider dragline silk.</title>
        <authorList>
            <person name="Kono N."/>
            <person name="Nakamura H."/>
            <person name="Mori M."/>
            <person name="Yoshida Y."/>
            <person name="Ohtoshi R."/>
            <person name="Malay A.D."/>
            <person name="Moran D.A.P."/>
            <person name="Tomita M."/>
            <person name="Numata K."/>
            <person name="Arakawa K."/>
        </authorList>
    </citation>
    <scope>NUCLEOTIDE SEQUENCE</scope>
</reference>
<protein>
    <submittedName>
        <fullName evidence="1">Uncharacterized protein</fullName>
    </submittedName>
</protein>
<dbReference type="OrthoDB" id="10329143at2759"/>
<name>A0A8X6YI63_9ARAC</name>
<keyword evidence="2" id="KW-1185">Reference proteome</keyword>
<accession>A0A8X6YI63</accession>
<dbReference type="Proteomes" id="UP000886998">
    <property type="component" value="Unassembled WGS sequence"/>
</dbReference>
<sequence>MLCESGLCHSFLKPSKPITASDYIDKWVPQMRFLAPIQANAVESKTGCEWSLQRGLEHEWALVWAGESKDSYKDRRPSDTAVRVRT</sequence>
<gene>
    <name evidence="1" type="ORF">TNIN_273661</name>
</gene>
<dbReference type="EMBL" id="BMAV01019445">
    <property type="protein sequence ID" value="GFY72447.1"/>
    <property type="molecule type" value="Genomic_DNA"/>
</dbReference>
<proteinExistence type="predicted"/>
<evidence type="ECO:0000313" key="2">
    <source>
        <dbReference type="Proteomes" id="UP000886998"/>
    </source>
</evidence>
<comment type="caution">
    <text evidence="1">The sequence shown here is derived from an EMBL/GenBank/DDBJ whole genome shotgun (WGS) entry which is preliminary data.</text>
</comment>
<dbReference type="AlphaFoldDB" id="A0A8X6YI63"/>
<organism evidence="1 2">
    <name type="scientific">Trichonephila inaurata madagascariensis</name>
    <dbReference type="NCBI Taxonomy" id="2747483"/>
    <lineage>
        <taxon>Eukaryota</taxon>
        <taxon>Metazoa</taxon>
        <taxon>Ecdysozoa</taxon>
        <taxon>Arthropoda</taxon>
        <taxon>Chelicerata</taxon>
        <taxon>Arachnida</taxon>
        <taxon>Araneae</taxon>
        <taxon>Araneomorphae</taxon>
        <taxon>Entelegynae</taxon>
        <taxon>Araneoidea</taxon>
        <taxon>Nephilidae</taxon>
        <taxon>Trichonephila</taxon>
        <taxon>Trichonephila inaurata</taxon>
    </lineage>
</organism>
<evidence type="ECO:0000313" key="1">
    <source>
        <dbReference type="EMBL" id="GFY72447.1"/>
    </source>
</evidence>